<keyword evidence="3" id="KW-1185">Reference proteome</keyword>
<feature type="signal peptide" evidence="1">
    <location>
        <begin position="1"/>
        <end position="28"/>
    </location>
</feature>
<dbReference type="Proteomes" id="UP000308760">
    <property type="component" value="Unassembled WGS sequence"/>
</dbReference>
<dbReference type="InterPro" id="IPR050490">
    <property type="entry name" value="Bact_solute-bd_prot1"/>
</dbReference>
<organism evidence="2 3">
    <name type="scientific">Glycomyces buryatensis</name>
    <dbReference type="NCBI Taxonomy" id="2570927"/>
    <lineage>
        <taxon>Bacteria</taxon>
        <taxon>Bacillati</taxon>
        <taxon>Actinomycetota</taxon>
        <taxon>Actinomycetes</taxon>
        <taxon>Glycomycetales</taxon>
        <taxon>Glycomycetaceae</taxon>
        <taxon>Glycomyces</taxon>
    </lineage>
</organism>
<accession>A0A4S8QJ60</accession>
<dbReference type="AlphaFoldDB" id="A0A4S8QJ60"/>
<gene>
    <name evidence="2" type="ORF">FAB82_03055</name>
</gene>
<dbReference type="Gene3D" id="3.40.190.10">
    <property type="entry name" value="Periplasmic binding protein-like II"/>
    <property type="match status" value="3"/>
</dbReference>
<dbReference type="RefSeq" id="WP_136533076.1">
    <property type="nucleotide sequence ID" value="NZ_STGY01000008.1"/>
</dbReference>
<protein>
    <submittedName>
        <fullName evidence="2">Extracellular solute-binding protein</fullName>
    </submittedName>
</protein>
<evidence type="ECO:0000313" key="2">
    <source>
        <dbReference type="EMBL" id="THV43045.1"/>
    </source>
</evidence>
<dbReference type="PANTHER" id="PTHR43649">
    <property type="entry name" value="ARABINOSE-BINDING PROTEIN-RELATED"/>
    <property type="match status" value="1"/>
</dbReference>
<proteinExistence type="predicted"/>
<name>A0A4S8QJ60_9ACTN</name>
<evidence type="ECO:0000313" key="3">
    <source>
        <dbReference type="Proteomes" id="UP000308760"/>
    </source>
</evidence>
<reference evidence="2 3" key="2">
    <citation type="submission" date="2019-05" db="EMBL/GenBank/DDBJ databases">
        <title>Glycomyces buryatensis sp. nov.</title>
        <authorList>
            <person name="Nikitina E."/>
        </authorList>
    </citation>
    <scope>NUCLEOTIDE SEQUENCE [LARGE SCALE GENOMIC DNA]</scope>
    <source>
        <strain evidence="2 3">18</strain>
    </source>
</reference>
<keyword evidence="1" id="KW-0732">Signal</keyword>
<sequence>MNGNTSGMRRRTLAMAGIAGAAAVPLLAACGSDDGESGDSGPVKLKLWSDKAGMEEAVAAFNEAHDVDDIQIEYVEVPADDMVNQVNQAVEAGDPDGSPDLFHAGNRKGGELLAQQQILDIGSMLEPHAELLDPSAITAMSIGDIVYAVPNMRNANFVMVWQPAFEEAGLAVPTSWEEVIETGKELKKDGRYIFNFAGEDPSTWMYMAWQAGARWYQVEGDAWKISIDSEESAYTADIIQQLFDNDLVEKISYADYAAMMQEYDQGNIVLRQTSTWQLAGHQANMDATLGQWALAPNLGVMGGEPISAADTEGLMVGALSEHAERAVEAAVWLNTDEKSVTIMASPVDGSGWYPAVADTEPYLEAVVPADLLGENAADAVEVILGAGTFADDWIYGPNSTSMYEELADQWGKAMAGELKFADIAPHMQEWTVNDLKERGIDVVE</sequence>
<dbReference type="OrthoDB" id="2515046at2"/>
<comment type="caution">
    <text evidence="2">The sequence shown here is derived from an EMBL/GenBank/DDBJ whole genome shotgun (WGS) entry which is preliminary data.</text>
</comment>
<dbReference type="Pfam" id="PF01547">
    <property type="entry name" value="SBP_bac_1"/>
    <property type="match status" value="1"/>
</dbReference>
<dbReference type="PANTHER" id="PTHR43649:SF30">
    <property type="entry name" value="ABC TRANSPORTER SUBSTRATE-BINDING PROTEIN"/>
    <property type="match status" value="1"/>
</dbReference>
<dbReference type="SUPFAM" id="SSF53850">
    <property type="entry name" value="Periplasmic binding protein-like II"/>
    <property type="match status" value="1"/>
</dbReference>
<dbReference type="InterPro" id="IPR006059">
    <property type="entry name" value="SBP"/>
</dbReference>
<feature type="chain" id="PRO_5020303751" evidence="1">
    <location>
        <begin position="29"/>
        <end position="444"/>
    </location>
</feature>
<evidence type="ECO:0000256" key="1">
    <source>
        <dbReference type="SAM" id="SignalP"/>
    </source>
</evidence>
<dbReference type="EMBL" id="STGY01000008">
    <property type="protein sequence ID" value="THV43045.1"/>
    <property type="molecule type" value="Genomic_DNA"/>
</dbReference>
<reference evidence="3" key="1">
    <citation type="submission" date="2019-04" db="EMBL/GenBank/DDBJ databases">
        <title>Nocardioides xinjiangensis sp. nov.</title>
        <authorList>
            <person name="Liu S."/>
        </authorList>
    </citation>
    <scope>NUCLEOTIDE SEQUENCE [LARGE SCALE GENOMIC DNA]</scope>
    <source>
        <strain evidence="3">18</strain>
    </source>
</reference>